<comment type="caution">
    <text evidence="1">The sequence shown here is derived from an EMBL/GenBank/DDBJ whole genome shotgun (WGS) entry which is preliminary data.</text>
</comment>
<gene>
    <name evidence="1" type="ORF">Vadar_017781</name>
</gene>
<organism evidence="1 2">
    <name type="scientific">Vaccinium darrowii</name>
    <dbReference type="NCBI Taxonomy" id="229202"/>
    <lineage>
        <taxon>Eukaryota</taxon>
        <taxon>Viridiplantae</taxon>
        <taxon>Streptophyta</taxon>
        <taxon>Embryophyta</taxon>
        <taxon>Tracheophyta</taxon>
        <taxon>Spermatophyta</taxon>
        <taxon>Magnoliopsida</taxon>
        <taxon>eudicotyledons</taxon>
        <taxon>Gunneridae</taxon>
        <taxon>Pentapetalae</taxon>
        <taxon>asterids</taxon>
        <taxon>Ericales</taxon>
        <taxon>Ericaceae</taxon>
        <taxon>Vaccinioideae</taxon>
        <taxon>Vaccinieae</taxon>
        <taxon>Vaccinium</taxon>
    </lineage>
</organism>
<keyword evidence="2" id="KW-1185">Reference proteome</keyword>
<dbReference type="EMBL" id="CM037161">
    <property type="protein sequence ID" value="KAH7854784.1"/>
    <property type="molecule type" value="Genomic_DNA"/>
</dbReference>
<name>A0ACB7YPN8_9ERIC</name>
<protein>
    <submittedName>
        <fullName evidence="1">Uncharacterized protein</fullName>
    </submittedName>
</protein>
<sequence>MVVTSYEEEVEVQLKPNYDHESELKAFDDSKTGVKGLVDAGVTKLPRMFINEKNQLNNISIGGDGSTVASKQFSVPVIDLEGIHGGRGSAQRAEIIKKARDACEKWGVFQIVNHGIPTSVVDDMIDGVRRFHEQDTEVKKEFYSRDVKRAFSYHSSFVLPYAPAVCWRDCFFCNMAPQPPDPQELPDVCRDVVIDYSKRMMGLGIALFEVLSEALGLDPNYLKDMDCAEGLYLGCHYYPACPEPDLTFGNCNHTDKSFFTILLQDQLGGLQVLHQNQWVDVPPLPGALVVNTGDLLKASPSNIGPTDFCIMTQSTDSSVSMYLI</sequence>
<dbReference type="Proteomes" id="UP000828048">
    <property type="component" value="Chromosome 11"/>
</dbReference>
<reference evidence="1 2" key="1">
    <citation type="journal article" date="2021" name="Hortic Res">
        <title>High-quality reference genome and annotation aids understanding of berry development for evergreen blueberry (Vaccinium darrowii).</title>
        <authorList>
            <person name="Yu J."/>
            <person name="Hulse-Kemp A.M."/>
            <person name="Babiker E."/>
            <person name="Staton M."/>
        </authorList>
    </citation>
    <scope>NUCLEOTIDE SEQUENCE [LARGE SCALE GENOMIC DNA]</scope>
    <source>
        <strain evidence="2">cv. NJ 8807/NJ 8810</strain>
        <tissue evidence="1">Young leaf</tissue>
    </source>
</reference>
<proteinExistence type="predicted"/>
<accession>A0ACB7YPN8</accession>
<evidence type="ECO:0000313" key="1">
    <source>
        <dbReference type="EMBL" id="KAH7854784.1"/>
    </source>
</evidence>
<evidence type="ECO:0000313" key="2">
    <source>
        <dbReference type="Proteomes" id="UP000828048"/>
    </source>
</evidence>